<keyword evidence="1" id="KW-1133">Transmembrane helix</keyword>
<protein>
    <submittedName>
        <fullName evidence="2">Membrane protein</fullName>
    </submittedName>
</protein>
<dbReference type="Proteomes" id="UP000095392">
    <property type="component" value="Unassembled WGS sequence"/>
</dbReference>
<gene>
    <name evidence="2" type="ORF">BFV95_4558</name>
</gene>
<organism evidence="2 3">
    <name type="scientific">Alteromonas macleodii</name>
    <name type="common">Pseudoalteromonas macleodii</name>
    <dbReference type="NCBI Taxonomy" id="28108"/>
    <lineage>
        <taxon>Bacteria</taxon>
        <taxon>Pseudomonadati</taxon>
        <taxon>Pseudomonadota</taxon>
        <taxon>Gammaproteobacteria</taxon>
        <taxon>Alteromonadales</taxon>
        <taxon>Alteromonadaceae</taxon>
        <taxon>Alteromonas/Salinimonas group</taxon>
        <taxon>Alteromonas</taxon>
    </lineage>
</organism>
<reference evidence="2 3" key="1">
    <citation type="submission" date="2016-09" db="EMBL/GenBank/DDBJ databases">
        <title>Draft Genome Sequence of four Alteromonas macleodii strains isolated from copper coupons and grown long-term at elevated copper levels.</title>
        <authorList>
            <person name="Cusick K."/>
            <person name="Dale J."/>
            <person name="Little B."/>
            <person name="Biffinger J."/>
        </authorList>
    </citation>
    <scope>NUCLEOTIDE SEQUENCE [LARGE SCALE GENOMIC DNA]</scope>
    <source>
        <strain evidence="2 3">KCP01</strain>
    </source>
</reference>
<dbReference type="AlphaFoldDB" id="A0AB36FRE6"/>
<evidence type="ECO:0000313" key="2">
    <source>
        <dbReference type="EMBL" id="OES24799.1"/>
    </source>
</evidence>
<feature type="transmembrane region" description="Helical" evidence="1">
    <location>
        <begin position="36"/>
        <end position="55"/>
    </location>
</feature>
<keyword evidence="1" id="KW-0472">Membrane</keyword>
<evidence type="ECO:0000256" key="1">
    <source>
        <dbReference type="SAM" id="Phobius"/>
    </source>
</evidence>
<comment type="caution">
    <text evidence="2">The sequence shown here is derived from an EMBL/GenBank/DDBJ whole genome shotgun (WGS) entry which is preliminary data.</text>
</comment>
<proteinExistence type="predicted"/>
<evidence type="ECO:0000313" key="3">
    <source>
        <dbReference type="Proteomes" id="UP000095392"/>
    </source>
</evidence>
<sequence length="68" mass="7898">MKTHKTIFKPAAVIIWLFTLYYVFMLHLATQVFLPAYFLLAIIIFLGCVFTRWAIKYPIASTPEQTGQ</sequence>
<accession>A0AB36FRE6</accession>
<keyword evidence="1" id="KW-0812">Transmembrane</keyword>
<name>A0AB36FRE6_ALTMA</name>
<feature type="transmembrane region" description="Helical" evidence="1">
    <location>
        <begin position="12"/>
        <end position="30"/>
    </location>
</feature>
<keyword evidence="3" id="KW-1185">Reference proteome</keyword>
<dbReference type="EMBL" id="MIPY01000058">
    <property type="protein sequence ID" value="OES24799.1"/>
    <property type="molecule type" value="Genomic_DNA"/>
</dbReference>